<dbReference type="GO" id="GO:0004715">
    <property type="term" value="F:non-membrane spanning protein tyrosine kinase activity"/>
    <property type="evidence" value="ECO:0007669"/>
    <property type="project" value="UniProtKB-EC"/>
</dbReference>
<keyword evidence="11" id="KW-0418">Kinase</keyword>
<reference evidence="29" key="1">
    <citation type="journal article" date="2006" name="Science">
        <title>Ancient noncoding elements conserved in the human genome.</title>
        <authorList>
            <person name="Venkatesh B."/>
            <person name="Kirkness E.F."/>
            <person name="Loh Y.H."/>
            <person name="Halpern A.L."/>
            <person name="Lee A.P."/>
            <person name="Johnson J."/>
            <person name="Dandona N."/>
            <person name="Viswanathan L.D."/>
            <person name="Tay A."/>
            <person name="Venter J.C."/>
            <person name="Strausberg R.L."/>
            <person name="Brenner S."/>
        </authorList>
    </citation>
    <scope>NUCLEOTIDE SEQUENCE [LARGE SCALE GENOMIC DNA]</scope>
</reference>
<dbReference type="GO" id="GO:0001501">
    <property type="term" value="P:skeletal system development"/>
    <property type="evidence" value="ECO:0007669"/>
    <property type="project" value="TreeGrafter"/>
</dbReference>
<evidence type="ECO:0000256" key="15">
    <source>
        <dbReference type="ARBA" id="ARBA00022927"/>
    </source>
</evidence>
<comment type="subcellular location">
    <subcellularLocation>
        <location evidence="1">Golgi apparatus</location>
    </subcellularLocation>
    <subcellularLocation>
        <location evidence="2">Secreted</location>
    </subcellularLocation>
</comment>
<evidence type="ECO:0000256" key="6">
    <source>
        <dbReference type="ARBA" id="ARBA00022525"/>
    </source>
</evidence>
<feature type="region of interest" description="Disordered" evidence="25">
    <location>
        <begin position="66"/>
        <end position="91"/>
    </location>
</feature>
<evidence type="ECO:0000256" key="22">
    <source>
        <dbReference type="ARBA" id="ARBA00079014"/>
    </source>
</evidence>
<keyword evidence="9 26" id="KW-0732">Signal</keyword>
<keyword evidence="16" id="KW-0333">Golgi apparatus</keyword>
<evidence type="ECO:0000256" key="19">
    <source>
        <dbReference type="ARBA" id="ARBA00051942"/>
    </source>
</evidence>
<evidence type="ECO:0000256" key="4">
    <source>
        <dbReference type="ARBA" id="ARBA00022448"/>
    </source>
</evidence>
<evidence type="ECO:0000256" key="3">
    <source>
        <dbReference type="ARBA" id="ARBA00011903"/>
    </source>
</evidence>
<keyword evidence="14" id="KW-0892">Osteogenesis</keyword>
<evidence type="ECO:0000259" key="27">
    <source>
        <dbReference type="PROSITE" id="PS50011"/>
    </source>
</evidence>
<proteinExistence type="predicted"/>
<comment type="catalytic activity">
    <reaction evidence="19">
        <text>L-tyrosyl-[protein] + ATP = O-phospho-L-tyrosyl-[protein] + ADP + H(+)</text>
        <dbReference type="Rhea" id="RHEA:10596"/>
        <dbReference type="Rhea" id="RHEA-COMP:10136"/>
        <dbReference type="Rhea" id="RHEA-COMP:20101"/>
        <dbReference type="ChEBI" id="CHEBI:15378"/>
        <dbReference type="ChEBI" id="CHEBI:30616"/>
        <dbReference type="ChEBI" id="CHEBI:46858"/>
        <dbReference type="ChEBI" id="CHEBI:61978"/>
        <dbReference type="ChEBI" id="CHEBI:456216"/>
        <dbReference type="EC" id="2.7.10.2"/>
    </reaction>
    <physiologicalReaction direction="left-to-right" evidence="19">
        <dbReference type="Rhea" id="RHEA:10597"/>
    </physiologicalReaction>
</comment>
<evidence type="ECO:0000313" key="29">
    <source>
        <dbReference type="Proteomes" id="UP000314986"/>
    </source>
</evidence>
<keyword evidence="18" id="KW-0325">Glycoprotein</keyword>
<keyword evidence="17" id="KW-0829">Tyrosine-protein kinase</keyword>
<evidence type="ECO:0000256" key="5">
    <source>
        <dbReference type="ARBA" id="ARBA00022473"/>
    </source>
</evidence>
<evidence type="ECO:0000256" key="2">
    <source>
        <dbReference type="ARBA" id="ARBA00004613"/>
    </source>
</evidence>
<dbReference type="GO" id="GO:0015031">
    <property type="term" value="P:protein transport"/>
    <property type="evidence" value="ECO:0007669"/>
    <property type="project" value="UniProtKB-KW"/>
</dbReference>
<dbReference type="GO" id="GO:0005794">
    <property type="term" value="C:Golgi apparatus"/>
    <property type="evidence" value="ECO:0007669"/>
    <property type="project" value="UniProtKB-SubCell"/>
</dbReference>
<evidence type="ECO:0000256" key="23">
    <source>
        <dbReference type="ARBA" id="ARBA00080589"/>
    </source>
</evidence>
<feature type="signal peptide" evidence="26">
    <location>
        <begin position="1"/>
        <end position="27"/>
    </location>
</feature>
<evidence type="ECO:0000256" key="18">
    <source>
        <dbReference type="ARBA" id="ARBA00023180"/>
    </source>
</evidence>
<evidence type="ECO:0000256" key="17">
    <source>
        <dbReference type="ARBA" id="ARBA00023137"/>
    </source>
</evidence>
<keyword evidence="29" id="KW-1185">Reference proteome</keyword>
<reference evidence="28" key="4">
    <citation type="submission" date="2025-08" db="UniProtKB">
        <authorList>
            <consortium name="Ensembl"/>
        </authorList>
    </citation>
    <scope>IDENTIFICATION</scope>
</reference>
<evidence type="ECO:0000256" key="20">
    <source>
        <dbReference type="ARBA" id="ARBA00072258"/>
    </source>
</evidence>
<evidence type="ECO:0000313" key="28">
    <source>
        <dbReference type="Ensembl" id="ENSCMIP00000034721.1"/>
    </source>
</evidence>
<dbReference type="PANTHER" id="PTHR46448:SF2">
    <property type="entry name" value="PROTEIN KINASE DOMAIN-CONTAINING PROTEIN"/>
    <property type="match status" value="1"/>
</dbReference>
<dbReference type="Pfam" id="PF12260">
    <property type="entry name" value="PIP49_C"/>
    <property type="match status" value="1"/>
</dbReference>
<reference evidence="29" key="3">
    <citation type="journal article" date="2014" name="Nature">
        <title>Elephant shark genome provides unique insights into gnathostome evolution.</title>
        <authorList>
            <consortium name="International Elephant Shark Genome Sequencing Consortium"/>
            <person name="Venkatesh B."/>
            <person name="Lee A.P."/>
            <person name="Ravi V."/>
            <person name="Maurya A.K."/>
            <person name="Lian M.M."/>
            <person name="Swann J.B."/>
            <person name="Ohta Y."/>
            <person name="Flajnik M.F."/>
            <person name="Sutoh Y."/>
            <person name="Kasahara M."/>
            <person name="Hoon S."/>
            <person name="Gangu V."/>
            <person name="Roy S.W."/>
            <person name="Irimia M."/>
            <person name="Korzh V."/>
            <person name="Kondrychyn I."/>
            <person name="Lim Z.W."/>
            <person name="Tay B.H."/>
            <person name="Tohari S."/>
            <person name="Kong K.W."/>
            <person name="Ho S."/>
            <person name="Lorente-Galdos B."/>
            <person name="Quilez J."/>
            <person name="Marques-Bonet T."/>
            <person name="Raney B.J."/>
            <person name="Ingham P.W."/>
            <person name="Tay A."/>
            <person name="Hillier L.W."/>
            <person name="Minx P."/>
            <person name="Boehm T."/>
            <person name="Wilson R.K."/>
            <person name="Brenner S."/>
            <person name="Warren W.C."/>
        </authorList>
    </citation>
    <scope>NUCLEOTIDE SEQUENCE [LARGE SCALE GENOMIC DNA]</scope>
</reference>
<organism evidence="28 29">
    <name type="scientific">Callorhinchus milii</name>
    <name type="common">Ghost shark</name>
    <dbReference type="NCBI Taxonomy" id="7868"/>
    <lineage>
        <taxon>Eukaryota</taxon>
        <taxon>Metazoa</taxon>
        <taxon>Chordata</taxon>
        <taxon>Craniata</taxon>
        <taxon>Vertebrata</taxon>
        <taxon>Chondrichthyes</taxon>
        <taxon>Holocephali</taxon>
        <taxon>Chimaeriformes</taxon>
        <taxon>Callorhinchidae</taxon>
        <taxon>Callorhinchus</taxon>
    </lineage>
</organism>
<evidence type="ECO:0000256" key="25">
    <source>
        <dbReference type="SAM" id="MobiDB-lite"/>
    </source>
</evidence>
<feature type="compositionally biased region" description="Low complexity" evidence="25">
    <location>
        <begin position="67"/>
        <end position="76"/>
    </location>
</feature>
<dbReference type="Gene3D" id="1.10.510.10">
    <property type="entry name" value="Transferase(Phosphotransferase) domain 1"/>
    <property type="match status" value="1"/>
</dbReference>
<accession>A0A4W3J558</accession>
<dbReference type="PROSITE" id="PS50011">
    <property type="entry name" value="PROTEIN_KINASE_DOM"/>
    <property type="match status" value="1"/>
</dbReference>
<dbReference type="GO" id="GO:0001503">
    <property type="term" value="P:ossification"/>
    <property type="evidence" value="ECO:0007669"/>
    <property type="project" value="UniProtKB-KW"/>
</dbReference>
<dbReference type="SUPFAM" id="SSF56112">
    <property type="entry name" value="Protein kinase-like (PK-like)"/>
    <property type="match status" value="1"/>
</dbReference>
<evidence type="ECO:0000256" key="24">
    <source>
        <dbReference type="ARBA" id="ARBA00082327"/>
    </source>
</evidence>
<reference evidence="28" key="5">
    <citation type="submission" date="2025-09" db="UniProtKB">
        <authorList>
            <consortium name="Ensembl"/>
        </authorList>
    </citation>
    <scope>IDENTIFICATION</scope>
</reference>
<evidence type="ECO:0000256" key="16">
    <source>
        <dbReference type="ARBA" id="ARBA00023034"/>
    </source>
</evidence>
<name>A0A4W3J558_CALMI</name>
<evidence type="ECO:0000256" key="9">
    <source>
        <dbReference type="ARBA" id="ARBA00022729"/>
    </source>
</evidence>
<keyword evidence="4" id="KW-0813">Transport</keyword>
<dbReference type="InterPro" id="IPR022049">
    <property type="entry name" value="FAM69_kinase_dom"/>
</dbReference>
<dbReference type="EC" id="2.7.10.2" evidence="3"/>
<dbReference type="FunFam" id="1.10.510.10:FF:000552">
    <property type="entry name" value="extracellular tyrosine-protein kinase PKDCC isoform X5"/>
    <property type="match status" value="1"/>
</dbReference>
<protein>
    <recommendedName>
        <fullName evidence="20">Extracellular tyrosine-protein kinase PKDCC</fullName>
        <ecNumber evidence="3">2.7.10.2</ecNumber>
    </recommendedName>
    <alternativeName>
        <fullName evidence="21">Protein kinase domain-containing protein, cytoplasmic</fullName>
    </alternativeName>
    <alternativeName>
        <fullName evidence="22">Protein kinase-like protein SgK493</fullName>
    </alternativeName>
    <alternativeName>
        <fullName evidence="23">Sugen kinase 493</fullName>
    </alternativeName>
    <alternativeName>
        <fullName evidence="24">Vertebrate lonesome kinase</fullName>
    </alternativeName>
</protein>
<dbReference type="GO" id="GO:0005524">
    <property type="term" value="F:ATP binding"/>
    <property type="evidence" value="ECO:0007669"/>
    <property type="project" value="UniProtKB-KW"/>
</dbReference>
<dbReference type="OMA" id="GSIRMNK"/>
<keyword evidence="10" id="KW-0547">Nucleotide-binding</keyword>
<dbReference type="InterPro" id="IPR011009">
    <property type="entry name" value="Kinase-like_dom_sf"/>
</dbReference>
<evidence type="ECO:0000256" key="1">
    <source>
        <dbReference type="ARBA" id="ARBA00004555"/>
    </source>
</evidence>
<sequence>MRKVHMVSVSTALVCAAALLVRRLSTGGKSWTSQRDSSTFSSRQRERLLREIAGRVEDILSLREAGAHPPSAAAHQPQEEPSPRGSSRADGGVALRAWRDAAERAVGNLTRGTIGCSDLRHLTGVRFLGSGDTKTVSKGELEDGTGVALKSVNGRGEEVGRCVRRYGLTRGCHSLAACKIVKEIALLQRLRHPNIIQWFGQCYNDRLEDVAVITAVLELGTPVEMIQLLQTPWEERFRICLNLINLLHYLAHSPLGSVVLLDFHPRQFVIVNGELKVTDLDDISTEELSCKEDSDCTLAFPTRNFNLQCSTEEKCQGINEKRNLYNAFRYFFMYLLPHSAPPALTPLLNDIMNATGNLRYGINKTLEMFGEVLDIYKSGLYRINRSQSYLKDYKVVQGFHVQGNCDYKCWPSYNHQRCLLSAHDVEEAATICHSHRQCQSFVITQQTTWTGTVTFPSSVAMLGSRTQSS</sequence>
<evidence type="ECO:0000256" key="7">
    <source>
        <dbReference type="ARBA" id="ARBA00022553"/>
    </source>
</evidence>
<evidence type="ECO:0000256" key="11">
    <source>
        <dbReference type="ARBA" id="ARBA00022777"/>
    </source>
</evidence>
<evidence type="ECO:0000256" key="13">
    <source>
        <dbReference type="ARBA" id="ARBA00022840"/>
    </source>
</evidence>
<keyword evidence="5" id="KW-0217">Developmental protein</keyword>
<keyword evidence="13" id="KW-0067">ATP-binding</keyword>
<keyword evidence="6" id="KW-0964">Secreted</keyword>
<feature type="chain" id="PRO_5021297033" description="Extracellular tyrosine-protein kinase PKDCC" evidence="26">
    <location>
        <begin position="28"/>
        <end position="469"/>
    </location>
</feature>
<dbReference type="GeneTree" id="ENSGT00390000001205"/>
<feature type="domain" description="Protein kinase" evidence="27">
    <location>
        <begin position="122"/>
        <end position="469"/>
    </location>
</feature>
<dbReference type="GO" id="GO:0005576">
    <property type="term" value="C:extracellular region"/>
    <property type="evidence" value="ECO:0007669"/>
    <property type="project" value="UniProtKB-SubCell"/>
</dbReference>
<reference evidence="29" key="2">
    <citation type="journal article" date="2007" name="PLoS Biol.">
        <title>Survey sequencing and comparative analysis of the elephant shark (Callorhinchus milii) genome.</title>
        <authorList>
            <person name="Venkatesh B."/>
            <person name="Kirkness E.F."/>
            <person name="Loh Y.H."/>
            <person name="Halpern A.L."/>
            <person name="Lee A.P."/>
            <person name="Johnson J."/>
            <person name="Dandona N."/>
            <person name="Viswanathan L.D."/>
            <person name="Tay A."/>
            <person name="Venter J.C."/>
            <person name="Strausberg R.L."/>
            <person name="Brenner S."/>
        </authorList>
    </citation>
    <scope>NUCLEOTIDE SEQUENCE [LARGE SCALE GENOMIC DNA]</scope>
</reference>
<dbReference type="Ensembl" id="ENSCMIT00000035241.1">
    <property type="protein sequence ID" value="ENSCMIP00000034721.1"/>
    <property type="gene ID" value="ENSCMIG00000014719.1"/>
</dbReference>
<evidence type="ECO:0000256" key="12">
    <source>
        <dbReference type="ARBA" id="ARBA00022782"/>
    </source>
</evidence>
<evidence type="ECO:0000256" key="21">
    <source>
        <dbReference type="ARBA" id="ARBA00078617"/>
    </source>
</evidence>
<dbReference type="Proteomes" id="UP000314986">
    <property type="component" value="Unassembled WGS sequence"/>
</dbReference>
<dbReference type="STRING" id="7868.ENSCMIP00000034721"/>
<dbReference type="InParanoid" id="A0A4W3J558"/>
<dbReference type="AlphaFoldDB" id="A0A4W3J558"/>
<keyword evidence="8" id="KW-0808">Transferase</keyword>
<keyword evidence="15" id="KW-0653">Protein transport</keyword>
<dbReference type="GO" id="GO:0030154">
    <property type="term" value="P:cell differentiation"/>
    <property type="evidence" value="ECO:0007669"/>
    <property type="project" value="UniProtKB-KW"/>
</dbReference>
<keyword evidence="12" id="KW-0221">Differentiation</keyword>
<evidence type="ECO:0000256" key="26">
    <source>
        <dbReference type="SAM" id="SignalP"/>
    </source>
</evidence>
<evidence type="ECO:0000256" key="10">
    <source>
        <dbReference type="ARBA" id="ARBA00022741"/>
    </source>
</evidence>
<dbReference type="InterPro" id="IPR000719">
    <property type="entry name" value="Prot_kinase_dom"/>
</dbReference>
<evidence type="ECO:0000256" key="8">
    <source>
        <dbReference type="ARBA" id="ARBA00022679"/>
    </source>
</evidence>
<keyword evidence="7" id="KW-0597">Phosphoprotein</keyword>
<dbReference type="InterPro" id="IPR042983">
    <property type="entry name" value="PKDCC"/>
</dbReference>
<dbReference type="PANTHER" id="PTHR46448">
    <property type="entry name" value="PROTEIN KINASE DOMAIN-CONTAINING PROTEIN"/>
    <property type="match status" value="1"/>
</dbReference>
<evidence type="ECO:0000256" key="14">
    <source>
        <dbReference type="ARBA" id="ARBA00022855"/>
    </source>
</evidence>